<name>A0A0F8ZM40_9ZZZZ</name>
<evidence type="ECO:0000313" key="1">
    <source>
        <dbReference type="EMBL" id="KKK87110.1"/>
    </source>
</evidence>
<dbReference type="EMBL" id="LAZR01050547">
    <property type="protein sequence ID" value="KKK87110.1"/>
    <property type="molecule type" value="Genomic_DNA"/>
</dbReference>
<comment type="caution">
    <text evidence="1">The sequence shown here is derived from an EMBL/GenBank/DDBJ whole genome shotgun (WGS) entry which is preliminary data.</text>
</comment>
<accession>A0A0F8ZM40</accession>
<protein>
    <submittedName>
        <fullName evidence="1">Uncharacterized protein</fullName>
    </submittedName>
</protein>
<reference evidence="1" key="1">
    <citation type="journal article" date="2015" name="Nature">
        <title>Complex archaea that bridge the gap between prokaryotes and eukaryotes.</title>
        <authorList>
            <person name="Spang A."/>
            <person name="Saw J.H."/>
            <person name="Jorgensen S.L."/>
            <person name="Zaremba-Niedzwiedzka K."/>
            <person name="Martijn J."/>
            <person name="Lind A.E."/>
            <person name="van Eijk R."/>
            <person name="Schleper C."/>
            <person name="Guy L."/>
            <person name="Ettema T.J."/>
        </authorList>
    </citation>
    <scope>NUCLEOTIDE SEQUENCE</scope>
</reference>
<gene>
    <name evidence="1" type="ORF">LCGC14_2756510</name>
</gene>
<dbReference type="AlphaFoldDB" id="A0A0F8ZM40"/>
<organism evidence="1">
    <name type="scientific">marine sediment metagenome</name>
    <dbReference type="NCBI Taxonomy" id="412755"/>
    <lineage>
        <taxon>unclassified sequences</taxon>
        <taxon>metagenomes</taxon>
        <taxon>ecological metagenomes</taxon>
    </lineage>
</organism>
<proteinExistence type="predicted"/>
<sequence>MKTRITETIEITISYSPKNADERLSLLDLRDVLTEGARCYLPFGTAPSATWEIKRKNTETVSVTLAKETP</sequence>